<dbReference type="AlphaFoldDB" id="X1IN92"/>
<dbReference type="EMBL" id="BARU01043609">
    <property type="protein sequence ID" value="GAH83187.1"/>
    <property type="molecule type" value="Genomic_DNA"/>
</dbReference>
<gene>
    <name evidence="1" type="ORF">S03H2_66739</name>
</gene>
<reference evidence="1" key="1">
    <citation type="journal article" date="2014" name="Front. Microbiol.">
        <title>High frequency of phylogenetically diverse reductive dehalogenase-homologous genes in deep subseafloor sedimentary metagenomes.</title>
        <authorList>
            <person name="Kawai M."/>
            <person name="Futagami T."/>
            <person name="Toyoda A."/>
            <person name="Takaki Y."/>
            <person name="Nishi S."/>
            <person name="Hori S."/>
            <person name="Arai W."/>
            <person name="Tsubouchi T."/>
            <person name="Morono Y."/>
            <person name="Uchiyama I."/>
            <person name="Ito T."/>
            <person name="Fujiyama A."/>
            <person name="Inagaki F."/>
            <person name="Takami H."/>
        </authorList>
    </citation>
    <scope>NUCLEOTIDE SEQUENCE</scope>
    <source>
        <strain evidence="1">Expedition CK06-06</strain>
    </source>
</reference>
<protein>
    <submittedName>
        <fullName evidence="1">Uncharacterized protein</fullName>
    </submittedName>
</protein>
<sequence>MTTERRAPATAKVQALIAAIKLSALADPDASIEFAKQQALQFVVENRTSDPSLPVDGQIWLRTDL</sequence>
<name>X1IN92_9ZZZZ</name>
<evidence type="ECO:0000313" key="1">
    <source>
        <dbReference type="EMBL" id="GAH83187.1"/>
    </source>
</evidence>
<proteinExistence type="predicted"/>
<comment type="caution">
    <text evidence="1">The sequence shown here is derived from an EMBL/GenBank/DDBJ whole genome shotgun (WGS) entry which is preliminary data.</text>
</comment>
<accession>X1IN92</accession>
<organism evidence="1">
    <name type="scientific">marine sediment metagenome</name>
    <dbReference type="NCBI Taxonomy" id="412755"/>
    <lineage>
        <taxon>unclassified sequences</taxon>
        <taxon>metagenomes</taxon>
        <taxon>ecological metagenomes</taxon>
    </lineage>
</organism>